<evidence type="ECO:0000313" key="4">
    <source>
        <dbReference type="Proteomes" id="UP000048948"/>
    </source>
</evidence>
<dbReference type="EMBL" id="CNGE01000846">
    <property type="protein sequence ID" value="CKT41986.1"/>
    <property type="molecule type" value="Genomic_DNA"/>
</dbReference>
<reference evidence="3 4" key="1">
    <citation type="submission" date="2015-03" db="EMBL/GenBank/DDBJ databases">
        <authorList>
            <consortium name="Pathogen Informatics"/>
        </authorList>
    </citation>
    <scope>NUCLEOTIDE SEQUENCE [LARGE SCALE GENOMIC DNA]</scope>
    <source>
        <strain evidence="1 4">Bir 172</strain>
        <strain evidence="2 3">M09401471</strain>
    </source>
</reference>
<organism evidence="2 3">
    <name type="scientific">Mycobacterium tuberculosis</name>
    <dbReference type="NCBI Taxonomy" id="1773"/>
    <lineage>
        <taxon>Bacteria</taxon>
        <taxon>Bacillati</taxon>
        <taxon>Actinomycetota</taxon>
        <taxon>Actinomycetes</taxon>
        <taxon>Mycobacteriales</taxon>
        <taxon>Mycobacteriaceae</taxon>
        <taxon>Mycobacterium</taxon>
        <taxon>Mycobacterium tuberculosis complex</taxon>
    </lineage>
</organism>
<dbReference type="EMBL" id="CSAJ01000235">
    <property type="protein sequence ID" value="COW21149.1"/>
    <property type="molecule type" value="Genomic_DNA"/>
</dbReference>
<sequence>MIDGFQITVLPIRAGAVGRLPAIEVKLNGVIA</sequence>
<proteinExistence type="predicted"/>
<evidence type="ECO:0000313" key="1">
    <source>
        <dbReference type="EMBL" id="CKT41986.1"/>
    </source>
</evidence>
<name>A0A655IVI6_MYCTX</name>
<evidence type="ECO:0000313" key="3">
    <source>
        <dbReference type="Proteomes" id="UP000044938"/>
    </source>
</evidence>
<dbReference type="AlphaFoldDB" id="A0A655IVI6"/>
<protein>
    <submittedName>
        <fullName evidence="2">Uncharacterized protein</fullName>
    </submittedName>
</protein>
<gene>
    <name evidence="2" type="ORF">ERS007720_02026</name>
    <name evidence="1" type="ORF">ERS027646_03530</name>
</gene>
<dbReference type="Proteomes" id="UP000044938">
    <property type="component" value="Unassembled WGS sequence"/>
</dbReference>
<evidence type="ECO:0000313" key="2">
    <source>
        <dbReference type="EMBL" id="COW21149.1"/>
    </source>
</evidence>
<dbReference type="Proteomes" id="UP000048948">
    <property type="component" value="Unassembled WGS sequence"/>
</dbReference>
<accession>A0A655IVI6</accession>